<evidence type="ECO:0000256" key="2">
    <source>
        <dbReference type="ARBA" id="ARBA00010961"/>
    </source>
</evidence>
<reference evidence="7 8" key="1">
    <citation type="submission" date="2019-07" db="EMBL/GenBank/DDBJ databases">
        <title>Genomic Encyclopedia of Type Strains, Phase IV (KMG-IV): sequencing the most valuable type-strain genomes for metagenomic binning, comparative biology and taxonomic classification.</title>
        <authorList>
            <person name="Goeker M."/>
        </authorList>
    </citation>
    <scope>NUCLEOTIDE SEQUENCE [LARGE SCALE GENOMIC DNA]</scope>
    <source>
        <strain evidence="7 8">SS015</strain>
    </source>
</reference>
<evidence type="ECO:0000313" key="7">
    <source>
        <dbReference type="EMBL" id="TYO95245.1"/>
    </source>
</evidence>
<evidence type="ECO:0000256" key="5">
    <source>
        <dbReference type="ARBA" id="ARBA00023172"/>
    </source>
</evidence>
<proteinExistence type="inferred from homology"/>
<dbReference type="AlphaFoldDB" id="A0A5D3WG01"/>
<keyword evidence="4 6" id="KW-0238">DNA-binding</keyword>
<keyword evidence="8" id="KW-1185">Reference proteome</keyword>
<dbReference type="Pfam" id="PF00872">
    <property type="entry name" value="Transposase_mut"/>
    <property type="match status" value="1"/>
</dbReference>
<evidence type="ECO:0000256" key="3">
    <source>
        <dbReference type="ARBA" id="ARBA00022578"/>
    </source>
</evidence>
<evidence type="ECO:0000256" key="6">
    <source>
        <dbReference type="RuleBase" id="RU365089"/>
    </source>
</evidence>
<accession>A0A5D3WG01</accession>
<evidence type="ECO:0000256" key="1">
    <source>
        <dbReference type="ARBA" id="ARBA00002190"/>
    </source>
</evidence>
<dbReference type="GO" id="GO:0003677">
    <property type="term" value="F:DNA binding"/>
    <property type="evidence" value="ECO:0007669"/>
    <property type="project" value="UniProtKB-UniRule"/>
</dbReference>
<dbReference type="EMBL" id="VNIB01000020">
    <property type="protein sequence ID" value="TYO95245.1"/>
    <property type="molecule type" value="Genomic_DNA"/>
</dbReference>
<dbReference type="NCBIfam" id="NF033543">
    <property type="entry name" value="transpos_IS256"/>
    <property type="match status" value="1"/>
</dbReference>
<organism evidence="7 8">
    <name type="scientific">Geothermobacter ehrlichii</name>
    <dbReference type="NCBI Taxonomy" id="213224"/>
    <lineage>
        <taxon>Bacteria</taxon>
        <taxon>Pseudomonadati</taxon>
        <taxon>Thermodesulfobacteriota</taxon>
        <taxon>Desulfuromonadia</taxon>
        <taxon>Desulfuromonadales</taxon>
        <taxon>Geothermobacteraceae</taxon>
        <taxon>Geothermobacter</taxon>
    </lineage>
</organism>
<keyword evidence="5 6" id="KW-0233">DNA recombination</keyword>
<comment type="caution">
    <text evidence="7">The sequence shown here is derived from an EMBL/GenBank/DDBJ whole genome shotgun (WGS) entry which is preliminary data.</text>
</comment>
<evidence type="ECO:0000256" key="4">
    <source>
        <dbReference type="ARBA" id="ARBA00023125"/>
    </source>
</evidence>
<dbReference type="GO" id="GO:0004803">
    <property type="term" value="F:transposase activity"/>
    <property type="evidence" value="ECO:0007669"/>
    <property type="project" value="UniProtKB-UniRule"/>
</dbReference>
<comment type="function">
    <text evidence="1 6">Required for the transposition of the insertion element.</text>
</comment>
<sequence length="231" mass="26482">MTDNSMALQTLLEKTGTDTDFLRETLQFMLQQLMEYEVTSRCGAGPHERSEERTNWRNGYRNRLFQTRLGDLDLKVPKLRKGSYLPEFLEPRRLAEKALVSVVQEAYIHGISTRSVDELVQAMGMSGISKSQVSRLCQQIDERVHAFLSRPLEGDWPYVWLDATYIRSREHGRVESQAVIIATAVNQSGYREVLGLSVGPAETEAFWTDFLRSLVRRGRMSSSWCRMLTKG</sequence>
<name>A0A5D3WG01_9BACT</name>
<dbReference type="GO" id="GO:0006313">
    <property type="term" value="P:DNA transposition"/>
    <property type="evidence" value="ECO:0007669"/>
    <property type="project" value="UniProtKB-UniRule"/>
</dbReference>
<dbReference type="Proteomes" id="UP000324159">
    <property type="component" value="Unassembled WGS sequence"/>
</dbReference>
<dbReference type="PANTHER" id="PTHR33217:SF7">
    <property type="entry name" value="TRANSPOSASE FOR INSERTION SEQUENCE ELEMENT IS1081"/>
    <property type="match status" value="1"/>
</dbReference>
<keyword evidence="6" id="KW-0814">Transposable element</keyword>
<evidence type="ECO:0000313" key="8">
    <source>
        <dbReference type="Proteomes" id="UP000324159"/>
    </source>
</evidence>
<protein>
    <recommendedName>
        <fullName evidence="6">Mutator family transposase</fullName>
    </recommendedName>
</protein>
<comment type="similarity">
    <text evidence="2 6">Belongs to the transposase mutator family.</text>
</comment>
<dbReference type="PANTHER" id="PTHR33217">
    <property type="entry name" value="TRANSPOSASE FOR INSERTION SEQUENCE ELEMENT IS1081"/>
    <property type="match status" value="1"/>
</dbReference>
<keyword evidence="3 6" id="KW-0815">Transposition</keyword>
<dbReference type="InterPro" id="IPR001207">
    <property type="entry name" value="Transposase_mutator"/>
</dbReference>
<gene>
    <name evidence="7" type="ORF">EDC39_1209</name>
</gene>